<feature type="compositionally biased region" description="Acidic residues" evidence="1">
    <location>
        <begin position="185"/>
        <end position="201"/>
    </location>
</feature>
<reference evidence="2" key="2">
    <citation type="submission" date="2020-02" db="EMBL/GenBank/DDBJ databases">
        <authorList>
            <person name="Gilchrist C.L.M."/>
            <person name="Chooi Y.-H."/>
        </authorList>
    </citation>
    <scope>NUCLEOTIDE SEQUENCE</scope>
    <source>
        <strain evidence="2">MST-FP2251</strain>
    </source>
</reference>
<feature type="compositionally biased region" description="Basic residues" evidence="1">
    <location>
        <begin position="118"/>
        <end position="131"/>
    </location>
</feature>
<organism evidence="2 3">
    <name type="scientific">Aspergillus nanangensis</name>
    <dbReference type="NCBI Taxonomy" id="2582783"/>
    <lineage>
        <taxon>Eukaryota</taxon>
        <taxon>Fungi</taxon>
        <taxon>Dikarya</taxon>
        <taxon>Ascomycota</taxon>
        <taxon>Pezizomycotina</taxon>
        <taxon>Eurotiomycetes</taxon>
        <taxon>Eurotiomycetidae</taxon>
        <taxon>Eurotiales</taxon>
        <taxon>Aspergillaceae</taxon>
        <taxon>Aspergillus</taxon>
        <taxon>Aspergillus subgen. Circumdati</taxon>
    </lineage>
</organism>
<feature type="compositionally biased region" description="Basic and acidic residues" evidence="1">
    <location>
        <begin position="1"/>
        <end position="15"/>
    </location>
</feature>
<dbReference type="AlphaFoldDB" id="A0AAD4CHB1"/>
<evidence type="ECO:0000313" key="3">
    <source>
        <dbReference type="Proteomes" id="UP001194746"/>
    </source>
</evidence>
<name>A0AAD4CHB1_ASPNN</name>
<sequence length="253" mass="28333">MEEAAMDRRTSEGSLRRTRSGHTDNNPFKIVAPGPRFSRLKDQIRPRSPPSTDNPVSSSGIPAPSPPAIKPTRRRRIRPDLGAEESNRLEPSSSQNDHRESQDSLRAQGGVPAAAQRSQRRATSRPRRRSRDTRALTPEDTDEHDDDYSRKYKRQEKEARQYISQTKDAMRANGQDTASNTTSSEDADDGDEDGGDEEQEESPSGGPVDTGMVIKPTISEDFSREDMDHGAKLRFLQKKLERNALDLRQAKLP</sequence>
<evidence type="ECO:0000256" key="1">
    <source>
        <dbReference type="SAM" id="MobiDB-lite"/>
    </source>
</evidence>
<keyword evidence="3" id="KW-1185">Reference proteome</keyword>
<accession>A0AAD4CHB1</accession>
<feature type="compositionally biased region" description="Basic and acidic residues" evidence="1">
    <location>
        <begin position="147"/>
        <end position="160"/>
    </location>
</feature>
<proteinExistence type="predicted"/>
<dbReference type="EMBL" id="VCAU01000076">
    <property type="protein sequence ID" value="KAF9886479.1"/>
    <property type="molecule type" value="Genomic_DNA"/>
</dbReference>
<reference evidence="2" key="1">
    <citation type="journal article" date="2019" name="Beilstein J. Org. Chem.">
        <title>Nanangenines: drimane sesquiterpenoids as the dominant metabolite cohort of a novel Australian fungus, Aspergillus nanangensis.</title>
        <authorList>
            <person name="Lacey H.J."/>
            <person name="Gilchrist C.L.M."/>
            <person name="Crombie A."/>
            <person name="Kalaitzis J.A."/>
            <person name="Vuong D."/>
            <person name="Rutledge P.J."/>
            <person name="Turner P."/>
            <person name="Pitt J.I."/>
            <person name="Lacey E."/>
            <person name="Chooi Y.H."/>
            <person name="Piggott A.M."/>
        </authorList>
    </citation>
    <scope>NUCLEOTIDE SEQUENCE</scope>
    <source>
        <strain evidence="2">MST-FP2251</strain>
    </source>
</reference>
<feature type="region of interest" description="Disordered" evidence="1">
    <location>
        <begin position="1"/>
        <end position="226"/>
    </location>
</feature>
<comment type="caution">
    <text evidence="2">The sequence shown here is derived from an EMBL/GenBank/DDBJ whole genome shotgun (WGS) entry which is preliminary data.</text>
</comment>
<protein>
    <submittedName>
        <fullName evidence="2">Uncharacterized protein</fullName>
    </submittedName>
</protein>
<dbReference type="Proteomes" id="UP001194746">
    <property type="component" value="Unassembled WGS sequence"/>
</dbReference>
<evidence type="ECO:0000313" key="2">
    <source>
        <dbReference type="EMBL" id="KAF9886479.1"/>
    </source>
</evidence>
<feature type="compositionally biased region" description="Basic and acidic residues" evidence="1">
    <location>
        <begin position="78"/>
        <end position="88"/>
    </location>
</feature>
<gene>
    <name evidence="2" type="ORF">FE257_011386</name>
</gene>